<sequence length="430" mass="48793">MSLGTKIRELRLAKGLTQSELGAGLVTPSMISQIESDKANPSYKVLEAIAEKLEEPLEYFLADIATQMEQNNAFKVACTLIRSEMYDRAATLLEQLLEEKLSSNLNEAELRYQLGICCMNLGEMERATELHIQASKMHESKFDYEGTIQAQIQLGIVYMKSKKPHKSIYEWRRALALFENLLHTQPLLKAEVLMHLADVSNQMGEYQDSLMYYQEAYKALNKTNKLKEIGLIYMEMGSSYAKTQEYEKAGEYAQHAIAIFDALNVIKLRVKINVQYAVMLREQGNADESLQILEACLTTCNQQSLEEELCRIYGEIALHHYFKGDFDGARNAVQHGFASQAMDSLPLGHLYKTLGKIEVACGNTTSALQNFEVAVKTYREHSRHLDLAMTYQEIAALHEATGEYQKATQYLNLMNAAYMENLRERGVLIT</sequence>
<evidence type="ECO:0000256" key="2">
    <source>
        <dbReference type="ARBA" id="ARBA00022490"/>
    </source>
</evidence>
<dbReference type="Pfam" id="PF13181">
    <property type="entry name" value="TPR_8"/>
    <property type="match status" value="1"/>
</dbReference>
<dbReference type="InterPro" id="IPR019734">
    <property type="entry name" value="TPR_rpt"/>
</dbReference>
<proteinExistence type="inferred from homology"/>
<dbReference type="InterPro" id="IPR051476">
    <property type="entry name" value="Bac_ResReg_Asp_Phosphatase"/>
</dbReference>
<evidence type="ECO:0000256" key="3">
    <source>
        <dbReference type="ARBA" id="ARBA00022737"/>
    </source>
</evidence>
<dbReference type="EMBL" id="JMIR01000006">
    <property type="protein sequence ID" value="KEO84094.1"/>
    <property type="molecule type" value="Genomic_DNA"/>
</dbReference>
<dbReference type="PANTHER" id="PTHR46630:SF1">
    <property type="entry name" value="TETRATRICOPEPTIDE REPEAT PROTEIN 29"/>
    <property type="match status" value="1"/>
</dbReference>
<dbReference type="GO" id="GO:0005737">
    <property type="term" value="C:cytoplasm"/>
    <property type="evidence" value="ECO:0007669"/>
    <property type="project" value="UniProtKB-SubCell"/>
</dbReference>
<dbReference type="Gene3D" id="1.10.260.40">
    <property type="entry name" value="lambda repressor-like DNA-binding domains"/>
    <property type="match status" value="1"/>
</dbReference>
<dbReference type="InterPro" id="IPR011990">
    <property type="entry name" value="TPR-like_helical_dom_sf"/>
</dbReference>
<dbReference type="eggNOG" id="COG0457">
    <property type="taxonomic scope" value="Bacteria"/>
</dbReference>
<dbReference type="PANTHER" id="PTHR46630">
    <property type="entry name" value="TETRATRICOPEPTIDE REPEAT PROTEIN 29"/>
    <property type="match status" value="1"/>
</dbReference>
<evidence type="ECO:0000256" key="5">
    <source>
        <dbReference type="ARBA" id="ARBA00038253"/>
    </source>
</evidence>
<dbReference type="Proteomes" id="UP000027931">
    <property type="component" value="Unassembled WGS sequence"/>
</dbReference>
<feature type="domain" description="HTH cro/C1-type" evidence="6">
    <location>
        <begin position="6"/>
        <end position="60"/>
    </location>
</feature>
<reference evidence="7 8" key="1">
    <citation type="journal article" date="2013" name="Int. J. Syst. Evol. Microbiol.">
        <title>Tumebacillus flagellatus sp. nov., an alpha-amylase/pullulanase-producing bacterium isolated from cassava wastewater.</title>
        <authorList>
            <person name="Wang Q."/>
            <person name="Xie N."/>
            <person name="Qin Y."/>
            <person name="Shen N."/>
            <person name="Zhu J."/>
            <person name="Mi H."/>
            <person name="Huang R."/>
        </authorList>
    </citation>
    <scope>NUCLEOTIDE SEQUENCE [LARGE SCALE GENOMIC DNA]</scope>
    <source>
        <strain evidence="7 8">GST4</strain>
    </source>
</reference>
<evidence type="ECO:0000259" key="6">
    <source>
        <dbReference type="SMART" id="SM00530"/>
    </source>
</evidence>
<dbReference type="InterPro" id="IPR001387">
    <property type="entry name" value="Cro/C1-type_HTH"/>
</dbReference>
<dbReference type="AlphaFoldDB" id="A0A074LSL7"/>
<evidence type="ECO:0000256" key="1">
    <source>
        <dbReference type="ARBA" id="ARBA00004496"/>
    </source>
</evidence>
<dbReference type="STRING" id="1157490.EL26_06415"/>
<evidence type="ECO:0000313" key="8">
    <source>
        <dbReference type="Proteomes" id="UP000027931"/>
    </source>
</evidence>
<dbReference type="RefSeq" id="WP_038085698.1">
    <property type="nucleotide sequence ID" value="NZ_JMIR01000006.1"/>
</dbReference>
<keyword evidence="3" id="KW-0677">Repeat</keyword>
<dbReference type="SMART" id="SM00028">
    <property type="entry name" value="TPR"/>
    <property type="match status" value="5"/>
</dbReference>
<keyword evidence="4" id="KW-0802">TPR repeat</keyword>
<dbReference type="CDD" id="cd00093">
    <property type="entry name" value="HTH_XRE"/>
    <property type="match status" value="1"/>
</dbReference>
<dbReference type="eggNOG" id="COG1396">
    <property type="taxonomic scope" value="Bacteria"/>
</dbReference>
<comment type="subcellular location">
    <subcellularLocation>
        <location evidence="1">Cytoplasm</location>
    </subcellularLocation>
</comment>
<dbReference type="Pfam" id="PF13424">
    <property type="entry name" value="TPR_12"/>
    <property type="match status" value="1"/>
</dbReference>
<dbReference type="OrthoDB" id="2470999at2"/>
<dbReference type="SUPFAM" id="SSF48452">
    <property type="entry name" value="TPR-like"/>
    <property type="match status" value="3"/>
</dbReference>
<comment type="similarity">
    <text evidence="5">Belongs to the Rap family.</text>
</comment>
<keyword evidence="8" id="KW-1185">Reference proteome</keyword>
<dbReference type="GO" id="GO:0003677">
    <property type="term" value="F:DNA binding"/>
    <property type="evidence" value="ECO:0007669"/>
    <property type="project" value="InterPro"/>
</dbReference>
<gene>
    <name evidence="7" type="ORF">EL26_06415</name>
</gene>
<organism evidence="7 8">
    <name type="scientific">Tumebacillus flagellatus</name>
    <dbReference type="NCBI Taxonomy" id="1157490"/>
    <lineage>
        <taxon>Bacteria</taxon>
        <taxon>Bacillati</taxon>
        <taxon>Bacillota</taxon>
        <taxon>Bacilli</taxon>
        <taxon>Bacillales</taxon>
        <taxon>Alicyclobacillaceae</taxon>
        <taxon>Tumebacillus</taxon>
    </lineage>
</organism>
<comment type="caution">
    <text evidence="7">The sequence shown here is derived from an EMBL/GenBank/DDBJ whole genome shotgun (WGS) entry which is preliminary data.</text>
</comment>
<protein>
    <recommendedName>
        <fullName evidence="6">HTH cro/C1-type domain-containing protein</fullName>
    </recommendedName>
</protein>
<name>A0A074LSL7_9BACL</name>
<accession>A0A074LSL7</accession>
<dbReference type="Gene3D" id="1.25.40.10">
    <property type="entry name" value="Tetratricopeptide repeat domain"/>
    <property type="match status" value="3"/>
</dbReference>
<evidence type="ECO:0000256" key="4">
    <source>
        <dbReference type="ARBA" id="ARBA00022803"/>
    </source>
</evidence>
<keyword evidence="2" id="KW-0963">Cytoplasm</keyword>
<dbReference type="SUPFAM" id="SSF47413">
    <property type="entry name" value="lambda repressor-like DNA-binding domains"/>
    <property type="match status" value="1"/>
</dbReference>
<evidence type="ECO:0000313" key="7">
    <source>
        <dbReference type="EMBL" id="KEO84094.1"/>
    </source>
</evidence>
<dbReference type="InterPro" id="IPR010982">
    <property type="entry name" value="Lambda_DNA-bd_dom_sf"/>
</dbReference>
<dbReference type="SMART" id="SM00530">
    <property type="entry name" value="HTH_XRE"/>
    <property type="match status" value="1"/>
</dbReference>
<dbReference type="Pfam" id="PF01381">
    <property type="entry name" value="HTH_3"/>
    <property type="match status" value="1"/>
</dbReference>